<dbReference type="Gene3D" id="3.30.450.370">
    <property type="match status" value="1"/>
</dbReference>
<dbReference type="HOGENOM" id="CLU_828000_0_0_2"/>
<evidence type="ECO:0000313" key="4">
    <source>
        <dbReference type="Proteomes" id="UP000002595"/>
    </source>
</evidence>
<dbReference type="SUPFAM" id="SSF52540">
    <property type="entry name" value="P-loop containing nucleoside triphosphate hydrolases"/>
    <property type="match status" value="1"/>
</dbReference>
<dbReference type="PANTHER" id="PTHR30486">
    <property type="entry name" value="TWITCHING MOTILITY PROTEIN PILT"/>
    <property type="match status" value="1"/>
</dbReference>
<dbReference type="STRING" id="384616.Pisl_0956"/>
<dbReference type="InterPro" id="IPR027417">
    <property type="entry name" value="P-loop_NTPase"/>
</dbReference>
<proteinExistence type="inferred from homology"/>
<dbReference type="KEGG" id="pis:Pisl_0956"/>
<gene>
    <name evidence="3" type="ordered locus">Pisl_0956</name>
</gene>
<sequence>MFLLLTKILECIACKYSCQEKGLCSFNKHELYSVIELASRIFSRDIDATLDLRYKLFEKIDRKIAIRATLATIGLLKIAEFVESNDVEDILVIPGRPIYITKHAEKLRTSKIADITLVKNMLKLAHMKGIELTTANPSIRYGVRFGPIRMRISLDLPPVVPNPQAYLRIHKSKITIDKLLDSRFITIEQLREIYRLIKEGKHIVITGPPGSGKTTFLVALDDLIPPNLQRVYIDEADEFDEDPKKNQIKIRNVDKIKEVYASLNRNIDVIFIGELQYENHFHAFKTATEIGIQTLATMHSTSVNDAIERLEKYVKLKNIAIIQLAKQPKEAVKRKVVEVYVK</sequence>
<dbReference type="Gene3D" id="3.40.50.300">
    <property type="entry name" value="P-loop containing nucleotide triphosphate hydrolases"/>
    <property type="match status" value="1"/>
</dbReference>
<dbReference type="AlphaFoldDB" id="A1RT50"/>
<dbReference type="InterPro" id="IPR050921">
    <property type="entry name" value="T4SS_GSP_E_ATPase"/>
</dbReference>
<dbReference type="OrthoDB" id="31341at2157"/>
<dbReference type="GO" id="GO:0016887">
    <property type="term" value="F:ATP hydrolysis activity"/>
    <property type="evidence" value="ECO:0007669"/>
    <property type="project" value="InterPro"/>
</dbReference>
<dbReference type="InterPro" id="IPR003593">
    <property type="entry name" value="AAA+_ATPase"/>
</dbReference>
<comment type="similarity">
    <text evidence="1">Belongs to the GSP E family.</text>
</comment>
<protein>
    <submittedName>
        <fullName evidence="3">Type II secretion system protein E</fullName>
    </submittedName>
</protein>
<accession>A1RT50</accession>
<dbReference type="PANTHER" id="PTHR30486:SF6">
    <property type="entry name" value="TYPE IV PILUS RETRACTATION ATPASE PILT"/>
    <property type="match status" value="1"/>
</dbReference>
<reference evidence="3" key="1">
    <citation type="submission" date="2006-12" db="EMBL/GenBank/DDBJ databases">
        <title>Complete sequence of Pyrobaculum islandicum DSM 4184.</title>
        <authorList>
            <person name="Copeland A."/>
            <person name="Lucas S."/>
            <person name="Lapidus A."/>
            <person name="Barry K."/>
            <person name="Detter J.C."/>
            <person name="Glavina del Rio T."/>
            <person name="Dalin E."/>
            <person name="Tice H."/>
            <person name="Pitluck S."/>
            <person name="Meincke L."/>
            <person name="Brettin T."/>
            <person name="Bruce D."/>
            <person name="Han C."/>
            <person name="Tapia R."/>
            <person name="Gilna P."/>
            <person name="Schmutz J."/>
            <person name="Larimer F."/>
            <person name="Land M."/>
            <person name="Hauser L."/>
            <person name="Kyrpides N."/>
            <person name="Mikhailova N."/>
            <person name="Cozen A.E."/>
            <person name="Fitz-Gibbon S.T."/>
            <person name="House C.H."/>
            <person name="Saltikov C."/>
            <person name="Lowe T."/>
            <person name="Richardson P."/>
        </authorList>
    </citation>
    <scope>NUCLEOTIDE SEQUENCE [LARGE SCALE GENOMIC DNA]</scope>
    <source>
        <strain evidence="3">DSM 4184</strain>
    </source>
</reference>
<dbReference type="RefSeq" id="WP_011762707.1">
    <property type="nucleotide sequence ID" value="NC_008701.1"/>
</dbReference>
<feature type="domain" description="AAA+ ATPase" evidence="2">
    <location>
        <begin position="199"/>
        <end position="326"/>
    </location>
</feature>
<dbReference type="InterPro" id="IPR001482">
    <property type="entry name" value="T2SS/T4SS_dom"/>
</dbReference>
<keyword evidence="4" id="KW-1185">Reference proteome</keyword>
<dbReference type="SMART" id="SM00382">
    <property type="entry name" value="AAA"/>
    <property type="match status" value="1"/>
</dbReference>
<evidence type="ECO:0000259" key="2">
    <source>
        <dbReference type="SMART" id="SM00382"/>
    </source>
</evidence>
<dbReference type="EMBL" id="CP000504">
    <property type="protein sequence ID" value="ABL88132.1"/>
    <property type="molecule type" value="Genomic_DNA"/>
</dbReference>
<dbReference type="Proteomes" id="UP000002595">
    <property type="component" value="Chromosome"/>
</dbReference>
<evidence type="ECO:0000313" key="3">
    <source>
        <dbReference type="EMBL" id="ABL88132.1"/>
    </source>
</evidence>
<organism evidence="3 4">
    <name type="scientific">Pyrobaculum islandicum (strain DSM 4184 / JCM 9189 / GEO3)</name>
    <dbReference type="NCBI Taxonomy" id="384616"/>
    <lineage>
        <taxon>Archaea</taxon>
        <taxon>Thermoproteota</taxon>
        <taxon>Thermoprotei</taxon>
        <taxon>Thermoproteales</taxon>
        <taxon>Thermoproteaceae</taxon>
        <taxon>Pyrobaculum</taxon>
    </lineage>
</organism>
<dbReference type="eggNOG" id="arCOG05558">
    <property type="taxonomic scope" value="Archaea"/>
</dbReference>
<dbReference type="Pfam" id="PF00437">
    <property type="entry name" value="T2SSE"/>
    <property type="match status" value="1"/>
</dbReference>
<evidence type="ECO:0000256" key="1">
    <source>
        <dbReference type="ARBA" id="ARBA00006611"/>
    </source>
</evidence>
<dbReference type="GeneID" id="4618219"/>
<name>A1RT50_PYRIL</name>